<evidence type="ECO:0000256" key="5">
    <source>
        <dbReference type="ARBA" id="ARBA00022898"/>
    </source>
</evidence>
<comment type="similarity">
    <text evidence="2">Belongs to the class-V pyridoxal-phosphate-dependent aminotransferase family. Csd subfamily.</text>
</comment>
<dbReference type="SUPFAM" id="SSF53383">
    <property type="entry name" value="PLP-dependent transferases"/>
    <property type="match status" value="1"/>
</dbReference>
<dbReference type="CDD" id="cd06453">
    <property type="entry name" value="SufS_like"/>
    <property type="match status" value="1"/>
</dbReference>
<feature type="domain" description="Aminotransferase class V" evidence="7">
    <location>
        <begin position="25"/>
        <end position="396"/>
    </location>
</feature>
<dbReference type="EMBL" id="MHQB01000029">
    <property type="protein sequence ID" value="OGZ93736.1"/>
    <property type="molecule type" value="Genomic_DNA"/>
</dbReference>
<evidence type="ECO:0000256" key="3">
    <source>
        <dbReference type="ARBA" id="ARBA00012239"/>
    </source>
</evidence>
<reference evidence="8 9" key="1">
    <citation type="journal article" date="2016" name="Nat. Commun.">
        <title>Thousands of microbial genomes shed light on interconnected biogeochemical processes in an aquifer system.</title>
        <authorList>
            <person name="Anantharaman K."/>
            <person name="Brown C.T."/>
            <person name="Hug L.A."/>
            <person name="Sharon I."/>
            <person name="Castelle C.J."/>
            <person name="Probst A.J."/>
            <person name="Thomas B.C."/>
            <person name="Singh A."/>
            <person name="Wilkins M.J."/>
            <person name="Karaoz U."/>
            <person name="Brodie E.L."/>
            <person name="Williams K.H."/>
            <person name="Hubbard S.S."/>
            <person name="Banfield J.F."/>
        </authorList>
    </citation>
    <scope>NUCLEOTIDE SEQUENCE [LARGE SCALE GENOMIC DNA]</scope>
</reference>
<dbReference type="GO" id="GO:0006534">
    <property type="term" value="P:cysteine metabolic process"/>
    <property type="evidence" value="ECO:0007669"/>
    <property type="project" value="InterPro"/>
</dbReference>
<dbReference type="AlphaFoldDB" id="A0A1G2K2V0"/>
<dbReference type="PANTHER" id="PTHR43586:SF8">
    <property type="entry name" value="CYSTEINE DESULFURASE 1, CHLOROPLASTIC"/>
    <property type="match status" value="1"/>
</dbReference>
<dbReference type="InterPro" id="IPR015421">
    <property type="entry name" value="PyrdxlP-dep_Trfase_major"/>
</dbReference>
<protein>
    <recommendedName>
        <fullName evidence="3">cysteine desulfurase</fullName>
        <ecNumber evidence="3">2.8.1.7</ecNumber>
    </recommendedName>
</protein>
<comment type="catalytic activity">
    <reaction evidence="6">
        <text>(sulfur carrier)-H + L-cysteine = (sulfur carrier)-SH + L-alanine</text>
        <dbReference type="Rhea" id="RHEA:43892"/>
        <dbReference type="Rhea" id="RHEA-COMP:14737"/>
        <dbReference type="Rhea" id="RHEA-COMP:14739"/>
        <dbReference type="ChEBI" id="CHEBI:29917"/>
        <dbReference type="ChEBI" id="CHEBI:35235"/>
        <dbReference type="ChEBI" id="CHEBI:57972"/>
        <dbReference type="ChEBI" id="CHEBI:64428"/>
        <dbReference type="EC" id="2.8.1.7"/>
    </reaction>
</comment>
<dbReference type="GO" id="GO:0031071">
    <property type="term" value="F:cysteine desulfurase activity"/>
    <property type="evidence" value="ECO:0007669"/>
    <property type="project" value="UniProtKB-EC"/>
</dbReference>
<name>A0A1G2K2V0_9BACT</name>
<gene>
    <name evidence="8" type="ORF">A2131_01460</name>
</gene>
<dbReference type="EC" id="2.8.1.7" evidence="3"/>
<evidence type="ECO:0000256" key="1">
    <source>
        <dbReference type="ARBA" id="ARBA00001933"/>
    </source>
</evidence>
<evidence type="ECO:0000313" key="8">
    <source>
        <dbReference type="EMBL" id="OGZ93736.1"/>
    </source>
</evidence>
<comment type="caution">
    <text evidence="8">The sequence shown here is derived from an EMBL/GenBank/DDBJ whole genome shotgun (WGS) entry which is preliminary data.</text>
</comment>
<dbReference type="PIRSF" id="PIRSF005572">
    <property type="entry name" value="NifS"/>
    <property type="match status" value="1"/>
</dbReference>
<dbReference type="InterPro" id="IPR015422">
    <property type="entry name" value="PyrdxlP-dep_Trfase_small"/>
</dbReference>
<dbReference type="Pfam" id="PF00266">
    <property type="entry name" value="Aminotran_5"/>
    <property type="match status" value="1"/>
</dbReference>
<evidence type="ECO:0000259" key="7">
    <source>
        <dbReference type="Pfam" id="PF00266"/>
    </source>
</evidence>
<sequence length="416" mass="46223">MNAELKYKKDFPIFSFWEEKGRPLVYLDSAATAQMPDVVVAAVKEFQESARANVHRGIYSLSEEATEKYEGARVSVARFLNARAPEEIVFTRNTTESINLLAYSLGKSFFKKGDRIILSRAEHHSNFLPWQMLRDEKGIMLDIVDPDENGEISLSSIEEALTKNTRLAAFSHVSHVFGTINQIEEMGTLFRKNNILFVVDGAQSIAHMSIDVQRINADFFAFSGHKIGAPMGIGVLYGRKEIFESLEPFMRGGGMIQEVFIEKSRWEDIPARFEAGTPNVEGAIGLAAALEYIEGVGYDAIQKIDRGLTTAIVDSLCQMPGVRVYGPKDPEKRGGVVSFSIDGIHPHDLATVLSRDGVSIRAGHHCAMPLMEFLGVPALARASVWVYNTPRDVKELVRGVENAIRILYPVTRKSRA</sequence>
<keyword evidence="5" id="KW-0663">Pyridoxal phosphate</keyword>
<accession>A0A1G2K2V0</accession>
<dbReference type="NCBIfam" id="TIGR01979">
    <property type="entry name" value="sufS"/>
    <property type="match status" value="1"/>
</dbReference>
<dbReference type="Proteomes" id="UP000177392">
    <property type="component" value="Unassembled WGS sequence"/>
</dbReference>
<dbReference type="InterPro" id="IPR015424">
    <property type="entry name" value="PyrdxlP-dep_Trfase"/>
</dbReference>
<evidence type="ECO:0000256" key="6">
    <source>
        <dbReference type="ARBA" id="ARBA00050776"/>
    </source>
</evidence>
<dbReference type="GO" id="GO:0030170">
    <property type="term" value="F:pyridoxal phosphate binding"/>
    <property type="evidence" value="ECO:0007669"/>
    <property type="project" value="InterPro"/>
</dbReference>
<dbReference type="InterPro" id="IPR016454">
    <property type="entry name" value="Cysteine_dSase"/>
</dbReference>
<dbReference type="InterPro" id="IPR010970">
    <property type="entry name" value="Cys_dSase_SufS"/>
</dbReference>
<keyword evidence="4" id="KW-0808">Transferase</keyword>
<evidence type="ECO:0000313" key="9">
    <source>
        <dbReference type="Proteomes" id="UP000177392"/>
    </source>
</evidence>
<proteinExistence type="inferred from homology"/>
<evidence type="ECO:0000256" key="4">
    <source>
        <dbReference type="ARBA" id="ARBA00022679"/>
    </source>
</evidence>
<dbReference type="PANTHER" id="PTHR43586">
    <property type="entry name" value="CYSTEINE DESULFURASE"/>
    <property type="match status" value="1"/>
</dbReference>
<dbReference type="InterPro" id="IPR000192">
    <property type="entry name" value="Aminotrans_V_dom"/>
</dbReference>
<evidence type="ECO:0000256" key="2">
    <source>
        <dbReference type="ARBA" id="ARBA00010447"/>
    </source>
</evidence>
<dbReference type="Gene3D" id="3.90.1150.10">
    <property type="entry name" value="Aspartate Aminotransferase, domain 1"/>
    <property type="match status" value="1"/>
</dbReference>
<comment type="cofactor">
    <cofactor evidence="1">
        <name>pyridoxal 5'-phosphate</name>
        <dbReference type="ChEBI" id="CHEBI:597326"/>
    </cofactor>
</comment>
<dbReference type="Gene3D" id="3.40.640.10">
    <property type="entry name" value="Type I PLP-dependent aspartate aminotransferase-like (Major domain)"/>
    <property type="match status" value="1"/>
</dbReference>
<organism evidence="8 9">
    <name type="scientific">Candidatus Sungbacteria bacterium GWC2_49_10</name>
    <dbReference type="NCBI Taxonomy" id="1802263"/>
    <lineage>
        <taxon>Bacteria</taxon>
        <taxon>Candidatus Sungiibacteriota</taxon>
    </lineage>
</organism>